<dbReference type="Pfam" id="PF13839">
    <property type="entry name" value="PC-Esterase"/>
    <property type="match status" value="1"/>
</dbReference>
<evidence type="ECO:0000256" key="4">
    <source>
        <dbReference type="ARBA" id="ARBA00022968"/>
    </source>
</evidence>
<evidence type="ECO:0000256" key="3">
    <source>
        <dbReference type="ARBA" id="ARBA00022692"/>
    </source>
</evidence>
<dbReference type="EMBL" id="JBJKBG010000009">
    <property type="protein sequence ID" value="KAL3723465.1"/>
    <property type="molecule type" value="Genomic_DNA"/>
</dbReference>
<evidence type="ECO:0000256" key="1">
    <source>
        <dbReference type="ARBA" id="ARBA00004167"/>
    </source>
</evidence>
<dbReference type="Pfam" id="PF14416">
    <property type="entry name" value="PMR5N"/>
    <property type="match status" value="1"/>
</dbReference>
<dbReference type="PANTHER" id="PTHR32285:SF48">
    <property type="entry name" value="PROTEIN TRICHOME BIREFRINGENCE-LIKE 19"/>
    <property type="match status" value="1"/>
</dbReference>
<evidence type="ECO:0000256" key="7">
    <source>
        <dbReference type="SAM" id="Phobius"/>
    </source>
</evidence>
<dbReference type="InterPro" id="IPR025846">
    <property type="entry name" value="TBL_N"/>
</dbReference>
<keyword evidence="3 7" id="KW-0812">Transmembrane</keyword>
<dbReference type="GO" id="GO:0016020">
    <property type="term" value="C:membrane"/>
    <property type="evidence" value="ECO:0007669"/>
    <property type="project" value="UniProtKB-SubCell"/>
</dbReference>
<dbReference type="AlphaFoldDB" id="A0ABD3JI77"/>
<comment type="subcellular location">
    <subcellularLocation>
        <location evidence="1">Membrane</location>
        <topology evidence="1">Single-pass membrane protein</topology>
    </subcellularLocation>
</comment>
<evidence type="ECO:0000256" key="5">
    <source>
        <dbReference type="ARBA" id="ARBA00022989"/>
    </source>
</evidence>
<dbReference type="Proteomes" id="UP001634007">
    <property type="component" value="Unassembled WGS sequence"/>
</dbReference>
<accession>A0ABD3JI77</accession>
<name>A0ABD3JI77_EUCGL</name>
<gene>
    <name evidence="10" type="ORF">ACJRO7_035617</name>
</gene>
<evidence type="ECO:0000256" key="2">
    <source>
        <dbReference type="ARBA" id="ARBA00007727"/>
    </source>
</evidence>
<keyword evidence="4" id="KW-0735">Signal-anchor</keyword>
<comment type="caution">
    <text evidence="10">The sequence shown here is derived from an EMBL/GenBank/DDBJ whole genome shotgun (WGS) entry which is preliminary data.</text>
</comment>
<comment type="similarity">
    <text evidence="2">Belongs to the PC-esterase family. TBL subfamily.</text>
</comment>
<evidence type="ECO:0000313" key="10">
    <source>
        <dbReference type="EMBL" id="KAL3723465.1"/>
    </source>
</evidence>
<keyword evidence="11" id="KW-1185">Reference proteome</keyword>
<keyword evidence="6 7" id="KW-0472">Membrane</keyword>
<evidence type="ECO:0000259" key="8">
    <source>
        <dbReference type="Pfam" id="PF13839"/>
    </source>
</evidence>
<evidence type="ECO:0000259" key="9">
    <source>
        <dbReference type="Pfam" id="PF14416"/>
    </source>
</evidence>
<dbReference type="InterPro" id="IPR026057">
    <property type="entry name" value="TBL_C"/>
</dbReference>
<evidence type="ECO:0008006" key="12">
    <source>
        <dbReference type="Google" id="ProtNLM"/>
    </source>
</evidence>
<feature type="domain" description="Trichome birefringence-like N-terminal" evidence="9">
    <location>
        <begin position="78"/>
        <end position="129"/>
    </location>
</feature>
<organism evidence="10 11">
    <name type="scientific">Eucalyptus globulus</name>
    <name type="common">Tasmanian blue gum</name>
    <dbReference type="NCBI Taxonomy" id="34317"/>
    <lineage>
        <taxon>Eukaryota</taxon>
        <taxon>Viridiplantae</taxon>
        <taxon>Streptophyta</taxon>
        <taxon>Embryophyta</taxon>
        <taxon>Tracheophyta</taxon>
        <taxon>Spermatophyta</taxon>
        <taxon>Magnoliopsida</taxon>
        <taxon>eudicotyledons</taxon>
        <taxon>Gunneridae</taxon>
        <taxon>Pentapetalae</taxon>
        <taxon>rosids</taxon>
        <taxon>malvids</taxon>
        <taxon>Myrtales</taxon>
        <taxon>Myrtaceae</taxon>
        <taxon>Myrtoideae</taxon>
        <taxon>Eucalypteae</taxon>
        <taxon>Eucalyptus</taxon>
    </lineage>
</organism>
<dbReference type="InterPro" id="IPR029962">
    <property type="entry name" value="TBL"/>
</dbReference>
<feature type="transmembrane region" description="Helical" evidence="7">
    <location>
        <begin position="16"/>
        <end position="36"/>
    </location>
</feature>
<feature type="domain" description="Trichome birefringence-like C-terminal" evidence="8">
    <location>
        <begin position="130"/>
        <end position="418"/>
    </location>
</feature>
<evidence type="ECO:0000256" key="6">
    <source>
        <dbReference type="ARBA" id="ARBA00023136"/>
    </source>
</evidence>
<sequence>MKGEIQSHHHRTTPKIVLLVTILFALLIIISLYNPFLSQPLLIFSRTTSSSSSSSSDEAVVAVEEDDPAIGSSTAEICDIFTGEWVPNPRAPYYTNKTCWAIHEHQNCMKYGRPDTDFMKWRWKPDGCELPLFNPAQFLELVRGKSMAFVGDSVARNQMQSMICLLSRVEYPIDVSHTSNQQYMRWRYVTYNFTLANFWTPHLVKSAETDPNGPTKTGLFSLHLDEADDRWLSEAEEFDYLIVSAGHWFYRPLVFHEGGKIVGCHFCLLENVPDLTKFYGYRKAFRTAFKAINGLKNYKGITYLRTFAPSHFEGGIWNQGGNCVRTRPFQSNETALADENLELYMIQVEEFRKAEQEARERGLKYRLLDTTQATLMRPDGHPSRYGHWPHEKVTLYNDCVHWCLPGPIDTWSDFLLEMLKTEGRRSREEKLRFSDRKLKA</sequence>
<dbReference type="PANTHER" id="PTHR32285">
    <property type="entry name" value="PROTEIN TRICHOME BIREFRINGENCE-LIKE 9-RELATED"/>
    <property type="match status" value="1"/>
</dbReference>
<keyword evidence="5 7" id="KW-1133">Transmembrane helix</keyword>
<reference evidence="10 11" key="1">
    <citation type="submission" date="2024-11" db="EMBL/GenBank/DDBJ databases">
        <title>Chromosome-level genome assembly of Eucalyptus globulus Labill. provides insights into its genome evolution.</title>
        <authorList>
            <person name="Li X."/>
        </authorList>
    </citation>
    <scope>NUCLEOTIDE SEQUENCE [LARGE SCALE GENOMIC DNA]</scope>
    <source>
        <strain evidence="10">CL2024</strain>
        <tissue evidence="10">Fresh tender leaves</tissue>
    </source>
</reference>
<evidence type="ECO:0000313" key="11">
    <source>
        <dbReference type="Proteomes" id="UP001634007"/>
    </source>
</evidence>
<proteinExistence type="inferred from homology"/>
<protein>
    <recommendedName>
        <fullName evidence="12">Trichome birefringence-like N-terminal domain-containing protein</fullName>
    </recommendedName>
</protein>